<organism evidence="1 2">
    <name type="scientific">Cinchona calisaya</name>
    <dbReference type="NCBI Taxonomy" id="153742"/>
    <lineage>
        <taxon>Eukaryota</taxon>
        <taxon>Viridiplantae</taxon>
        <taxon>Streptophyta</taxon>
        <taxon>Embryophyta</taxon>
        <taxon>Tracheophyta</taxon>
        <taxon>Spermatophyta</taxon>
        <taxon>Magnoliopsida</taxon>
        <taxon>eudicotyledons</taxon>
        <taxon>Gunneridae</taxon>
        <taxon>Pentapetalae</taxon>
        <taxon>asterids</taxon>
        <taxon>lamiids</taxon>
        <taxon>Gentianales</taxon>
        <taxon>Rubiaceae</taxon>
        <taxon>Cinchonoideae</taxon>
        <taxon>Cinchoneae</taxon>
        <taxon>Cinchona</taxon>
    </lineage>
</organism>
<dbReference type="Proteomes" id="UP001630127">
    <property type="component" value="Unassembled WGS sequence"/>
</dbReference>
<dbReference type="EMBL" id="JBJUIK010000011">
    <property type="protein sequence ID" value="KAL3513446.1"/>
    <property type="molecule type" value="Genomic_DNA"/>
</dbReference>
<sequence length="67" mass="7496">MKGNKDIKDDYMLINEVYKDVKKHDVTPIGASMENEPTQKVEADTCDIVECSNSPQDISAPHFLDSP</sequence>
<keyword evidence="2" id="KW-1185">Reference proteome</keyword>
<evidence type="ECO:0000313" key="1">
    <source>
        <dbReference type="EMBL" id="KAL3513446.1"/>
    </source>
</evidence>
<gene>
    <name evidence="1" type="ORF">ACH5RR_026163</name>
</gene>
<evidence type="ECO:0000313" key="2">
    <source>
        <dbReference type="Proteomes" id="UP001630127"/>
    </source>
</evidence>
<protein>
    <submittedName>
        <fullName evidence="1">Uncharacterized protein</fullName>
    </submittedName>
</protein>
<accession>A0ABD2Z3N8</accession>
<proteinExistence type="predicted"/>
<name>A0ABD2Z3N8_9GENT</name>
<comment type="caution">
    <text evidence="1">The sequence shown here is derived from an EMBL/GenBank/DDBJ whole genome shotgun (WGS) entry which is preliminary data.</text>
</comment>
<reference evidence="1 2" key="1">
    <citation type="submission" date="2024-11" db="EMBL/GenBank/DDBJ databases">
        <title>A near-complete genome assembly of Cinchona calisaya.</title>
        <authorList>
            <person name="Lian D.C."/>
            <person name="Zhao X.W."/>
            <person name="Wei L."/>
        </authorList>
    </citation>
    <scope>NUCLEOTIDE SEQUENCE [LARGE SCALE GENOMIC DNA]</scope>
    <source>
        <tissue evidence="1">Nenye</tissue>
    </source>
</reference>
<dbReference type="AlphaFoldDB" id="A0ABD2Z3N8"/>